<gene>
    <name evidence="1" type="ORF">CXP39_02860</name>
</gene>
<proteinExistence type="predicted"/>
<dbReference type="AlphaFoldDB" id="A0A2K9C9N0"/>
<keyword evidence="2" id="KW-1185">Reference proteome</keyword>
<protein>
    <submittedName>
        <fullName evidence="1">Uncharacterized protein</fullName>
    </submittedName>
</protein>
<dbReference type="KEGG" id="msyr:CXP39_02860"/>
<organism evidence="1 2">
    <name type="scientific">Mesoplasma syrphidae</name>
    <dbReference type="NCBI Taxonomy" id="225999"/>
    <lineage>
        <taxon>Bacteria</taxon>
        <taxon>Bacillati</taxon>
        <taxon>Mycoplasmatota</taxon>
        <taxon>Mollicutes</taxon>
        <taxon>Entomoplasmatales</taxon>
        <taxon>Entomoplasmataceae</taxon>
        <taxon>Mesoplasma</taxon>
    </lineage>
</organism>
<dbReference type="Proteomes" id="UP000233419">
    <property type="component" value="Chromosome"/>
</dbReference>
<name>A0A2K9C9N0_9MOLU</name>
<dbReference type="OrthoDB" id="391775at2"/>
<sequence>MICIKDDCNKPASATMAEDVLDVTATDNKWVTEEPTFKKANIAYCKEHFQEMMDVLANSRAIKE</sequence>
<reference evidence="1 2" key="1">
    <citation type="submission" date="2017-12" db="EMBL/GenBank/DDBJ databases">
        <title>Mesoplasma syrphidae YJS, Complete Genome.</title>
        <authorList>
            <person name="Knight T.F."/>
            <person name="Citino T."/>
            <person name="Rubinstein R."/>
            <person name="Neuschaefer Z."/>
        </authorList>
    </citation>
    <scope>NUCLEOTIDE SEQUENCE [LARGE SCALE GENOMIC DNA]</scope>
    <source>
        <strain evidence="1 2">YJS</strain>
    </source>
</reference>
<dbReference type="EMBL" id="CP025257">
    <property type="protein sequence ID" value="AUF83725.1"/>
    <property type="molecule type" value="Genomic_DNA"/>
</dbReference>
<accession>A0A2K9C9N0</accession>
<evidence type="ECO:0000313" key="2">
    <source>
        <dbReference type="Proteomes" id="UP000233419"/>
    </source>
</evidence>
<evidence type="ECO:0000313" key="1">
    <source>
        <dbReference type="EMBL" id="AUF83725.1"/>
    </source>
</evidence>
<dbReference type="RefSeq" id="WP_027048542.1">
    <property type="nucleotide sequence ID" value="NZ_CP025257.1"/>
</dbReference>